<dbReference type="RefSeq" id="WP_069911953.1">
    <property type="nucleotide sequence ID" value="NZ_LAJE02000357.1"/>
</dbReference>
<accession>A0A1E5XJK8</accession>
<reference evidence="1 2" key="1">
    <citation type="journal article" date="2015" name="Genome Announc.">
        <title>Genome Assemblies of Three Soil-Associated Devosia species: D. insulae, D. limi, and D. soli.</title>
        <authorList>
            <person name="Hassan Y.I."/>
            <person name="Lepp D."/>
            <person name="Zhou T."/>
        </authorList>
    </citation>
    <scope>NUCLEOTIDE SEQUENCE [LARGE SCALE GENOMIC DNA]</scope>
    <source>
        <strain evidence="1 2">DS-56</strain>
    </source>
</reference>
<protein>
    <recommendedName>
        <fullName evidence="3">Phosphonate metabolism protein</fullName>
    </recommendedName>
</protein>
<dbReference type="InterPro" id="IPR009097">
    <property type="entry name" value="Cyclic_Pdiesterase"/>
</dbReference>
<dbReference type="SUPFAM" id="SSF55144">
    <property type="entry name" value="LigT-like"/>
    <property type="match status" value="1"/>
</dbReference>
<dbReference type="EMBL" id="LAJE02000357">
    <property type="protein sequence ID" value="OEO28777.1"/>
    <property type="molecule type" value="Genomic_DNA"/>
</dbReference>
<comment type="caution">
    <text evidence="1">The sequence shown here is derived from an EMBL/GenBank/DDBJ whole genome shotgun (WGS) entry which is preliminary data.</text>
</comment>
<evidence type="ECO:0000313" key="1">
    <source>
        <dbReference type="EMBL" id="OEO28777.1"/>
    </source>
</evidence>
<organism evidence="1 2">
    <name type="scientific">Devosia insulae DS-56</name>
    <dbReference type="NCBI Taxonomy" id="1116389"/>
    <lineage>
        <taxon>Bacteria</taxon>
        <taxon>Pseudomonadati</taxon>
        <taxon>Pseudomonadota</taxon>
        <taxon>Alphaproteobacteria</taxon>
        <taxon>Hyphomicrobiales</taxon>
        <taxon>Devosiaceae</taxon>
        <taxon>Devosia</taxon>
    </lineage>
</organism>
<dbReference type="OrthoDB" id="4954742at2"/>
<evidence type="ECO:0000313" key="2">
    <source>
        <dbReference type="Proteomes" id="UP000095463"/>
    </source>
</evidence>
<proteinExistence type="predicted"/>
<dbReference type="InterPro" id="IPR009389">
    <property type="entry name" value="DUF1045"/>
</dbReference>
<gene>
    <name evidence="1" type="ORF">VW23_003230</name>
</gene>
<dbReference type="AlphaFoldDB" id="A0A1E5XJK8"/>
<name>A0A1E5XJK8_9HYPH</name>
<dbReference type="Pfam" id="PF06299">
    <property type="entry name" value="DUF1045"/>
    <property type="match status" value="1"/>
</dbReference>
<evidence type="ECO:0008006" key="3">
    <source>
        <dbReference type="Google" id="ProtNLM"/>
    </source>
</evidence>
<sequence>MPERFAIYYAPGAAEPLWAKSKEWLGRDPLTGATIDGPLAGTSRDALFDRSVSARRYGFHATIKAPMTLAADKSRAELEDALADFAAEAEPVAIGRLKLSLIDGFLALVPADQPRELTDFAGEVVEAFEPFRALPSAAERERRLKGGHLSERQIELMDRFGYPYVFEQFRFHMTLTDRLPEHEREAYSRAAAAHFGALAEAETMLDRLVLFHEPEPGAPFMRLGDFILTGEAANERIRAR</sequence>
<dbReference type="Proteomes" id="UP000095463">
    <property type="component" value="Unassembled WGS sequence"/>
</dbReference>
<dbReference type="PIRSF" id="PIRSF033328">
    <property type="entry name" value="Phest_Mll4975"/>
    <property type="match status" value="1"/>
</dbReference>
<keyword evidence="2" id="KW-1185">Reference proteome</keyword>